<dbReference type="PANTHER" id="PTHR48019">
    <property type="entry name" value="SERUM RESPONSE FACTOR HOMOLOG"/>
    <property type="match status" value="1"/>
</dbReference>
<dbReference type="InterPro" id="IPR033897">
    <property type="entry name" value="SRF-like_MADS-box"/>
</dbReference>
<dbReference type="OrthoDB" id="779403at2759"/>
<dbReference type="InterPro" id="IPR002100">
    <property type="entry name" value="TF_MADSbox"/>
</dbReference>
<keyword evidence="2" id="KW-0805">Transcription regulation</keyword>
<dbReference type="PROSITE" id="PS50066">
    <property type="entry name" value="MADS_BOX_2"/>
    <property type="match status" value="1"/>
</dbReference>
<dbReference type="GO" id="GO:0000981">
    <property type="term" value="F:DNA-binding transcription factor activity, RNA polymerase II-specific"/>
    <property type="evidence" value="ECO:0007669"/>
    <property type="project" value="InterPro"/>
</dbReference>
<dbReference type="GO" id="GO:0045944">
    <property type="term" value="P:positive regulation of transcription by RNA polymerase II"/>
    <property type="evidence" value="ECO:0007669"/>
    <property type="project" value="InterPro"/>
</dbReference>
<dbReference type="AlphaFoldDB" id="A0A5K0X7T7"/>
<name>A0A5K0X7T7_9MAGN</name>
<proteinExistence type="predicted"/>
<protein>
    <recommendedName>
        <fullName evidence="6">MADS-box domain-containing protein</fullName>
    </recommendedName>
</protein>
<evidence type="ECO:0000256" key="4">
    <source>
        <dbReference type="ARBA" id="ARBA00023163"/>
    </source>
</evidence>
<dbReference type="InterPro" id="IPR036879">
    <property type="entry name" value="TF_MADSbox_sf"/>
</dbReference>
<gene>
    <name evidence="7" type="ORF">NYM_LOCUS4273</name>
</gene>
<dbReference type="GO" id="GO:0000987">
    <property type="term" value="F:cis-regulatory region sequence-specific DNA binding"/>
    <property type="evidence" value="ECO:0007669"/>
    <property type="project" value="InterPro"/>
</dbReference>
<dbReference type="CDD" id="cd00266">
    <property type="entry name" value="MADS_SRF_like"/>
    <property type="match status" value="1"/>
</dbReference>
<keyword evidence="5" id="KW-0539">Nucleus</keyword>
<accession>A0A5K0X7T7</accession>
<dbReference type="GO" id="GO:0005634">
    <property type="term" value="C:nucleus"/>
    <property type="evidence" value="ECO:0007669"/>
    <property type="project" value="UniProtKB-SubCell"/>
</dbReference>
<evidence type="ECO:0000313" key="7">
    <source>
        <dbReference type="EMBL" id="VVV61383.1"/>
    </source>
</evidence>
<comment type="subcellular location">
    <subcellularLocation>
        <location evidence="1">Nucleus</location>
    </subcellularLocation>
</comment>
<evidence type="ECO:0000256" key="2">
    <source>
        <dbReference type="ARBA" id="ARBA00023015"/>
    </source>
</evidence>
<dbReference type="Gene3D" id="3.40.1810.10">
    <property type="entry name" value="Transcription factor, MADS-box"/>
    <property type="match status" value="1"/>
</dbReference>
<reference evidence="7" key="1">
    <citation type="submission" date="2019-09" db="EMBL/GenBank/DDBJ databases">
        <authorList>
            <person name="Zhang L."/>
        </authorList>
    </citation>
    <scope>NUCLEOTIDE SEQUENCE</scope>
</reference>
<evidence type="ECO:0000256" key="1">
    <source>
        <dbReference type="ARBA" id="ARBA00004123"/>
    </source>
</evidence>
<dbReference type="Gramene" id="NC10G0046300.1">
    <property type="protein sequence ID" value="NC10G0046300.1:cds"/>
    <property type="gene ID" value="NC10G0046300"/>
</dbReference>
<feature type="domain" description="MADS-box" evidence="6">
    <location>
        <begin position="1"/>
        <end position="61"/>
    </location>
</feature>
<dbReference type="OMA" id="HALMCIV"/>
<dbReference type="PRINTS" id="PR00404">
    <property type="entry name" value="MADSDOMAIN"/>
</dbReference>
<evidence type="ECO:0000256" key="5">
    <source>
        <dbReference type="ARBA" id="ARBA00023242"/>
    </source>
</evidence>
<dbReference type="GO" id="GO:0046983">
    <property type="term" value="F:protein dimerization activity"/>
    <property type="evidence" value="ECO:0007669"/>
    <property type="project" value="InterPro"/>
</dbReference>
<dbReference type="FunFam" id="3.40.1810.10:FF:000018">
    <property type="entry name" value="agamous-like MADS-box protein AGL80"/>
    <property type="match status" value="1"/>
</dbReference>
<sequence>MARKKVNLAWISKDSARKATFKKRKKGLIKKVSELSTLCGIKACAIVFGPSETTPEIWPPTAAAIRQVIEKFNDLPQVEKSKKMLNQEGFLRQRIAKLKEQQAKLAKDNKELEMKTKLIKGMKDKAALHGAGMDELHALMCIVDARMAKVRGRNESLVSYGPPCMQLPPQLMPMPPTLPPVPAALLREEERRQVQGMSFMEQQVPGEPQYLVDFLESLENYPTEWPYYVDGNQWTYPGPLL</sequence>
<dbReference type="EMBL" id="LR721775">
    <property type="protein sequence ID" value="VVV61383.1"/>
    <property type="molecule type" value="Genomic_DNA"/>
</dbReference>
<keyword evidence="4" id="KW-0804">Transcription</keyword>
<dbReference type="SUPFAM" id="SSF55455">
    <property type="entry name" value="SRF-like"/>
    <property type="match status" value="1"/>
</dbReference>
<dbReference type="SMART" id="SM00432">
    <property type="entry name" value="MADS"/>
    <property type="match status" value="1"/>
</dbReference>
<dbReference type="Pfam" id="PF00319">
    <property type="entry name" value="SRF-TF"/>
    <property type="match status" value="1"/>
</dbReference>
<keyword evidence="3" id="KW-0238">DNA-binding</keyword>
<evidence type="ECO:0000259" key="6">
    <source>
        <dbReference type="PROSITE" id="PS50066"/>
    </source>
</evidence>
<dbReference type="InterPro" id="IPR050142">
    <property type="entry name" value="MADS-box/MEF2_TF"/>
</dbReference>
<organism evidence="7">
    <name type="scientific">Nymphaea colorata</name>
    <name type="common">pocket water lily</name>
    <dbReference type="NCBI Taxonomy" id="210225"/>
    <lineage>
        <taxon>Eukaryota</taxon>
        <taxon>Viridiplantae</taxon>
        <taxon>Streptophyta</taxon>
        <taxon>Embryophyta</taxon>
        <taxon>Tracheophyta</taxon>
        <taxon>Spermatophyta</taxon>
        <taxon>Magnoliopsida</taxon>
        <taxon>Nymphaeales</taxon>
        <taxon>Nymphaeaceae</taxon>
        <taxon>Nymphaea</taxon>
    </lineage>
</organism>
<evidence type="ECO:0000256" key="3">
    <source>
        <dbReference type="ARBA" id="ARBA00023125"/>
    </source>
</evidence>